<dbReference type="Proteomes" id="UP000249619">
    <property type="component" value="Unassembled WGS sequence"/>
</dbReference>
<evidence type="ECO:0000313" key="4">
    <source>
        <dbReference type="Proteomes" id="UP000249619"/>
    </source>
</evidence>
<evidence type="ECO:0000256" key="2">
    <source>
        <dbReference type="SAM" id="SignalP"/>
    </source>
</evidence>
<keyword evidence="2" id="KW-0732">Signal</keyword>
<sequence>MQFKNLSFAVIATVASTAVAEFAIITTPFPTNLNVLTDLPAYKSSILSEVSAGLASLTASSNLAAASSAHAGLASFAATATYSIPAAVTSVGGIETFASTPAWYSALPSNVRSYYDEWNREVQGLVDQAILGTSAAPSGTQDSEATGASASAGSSETGAANANAGMVGVLGAGLAAAFAGVVAL</sequence>
<accession>A0A364N587</accession>
<dbReference type="OrthoDB" id="5419608at2759"/>
<evidence type="ECO:0000313" key="3">
    <source>
        <dbReference type="EMBL" id="RAR11842.1"/>
    </source>
</evidence>
<proteinExistence type="predicted"/>
<reference evidence="4" key="1">
    <citation type="submission" date="2018-05" db="EMBL/GenBank/DDBJ databases">
        <title>Draft genome sequence of Stemphylium lycopersici strain CIDEFI 213.</title>
        <authorList>
            <person name="Medina R."/>
            <person name="Franco M.E.E."/>
            <person name="Lucentini C.G."/>
            <person name="Saparrat M.C.N."/>
            <person name="Balatti P.A."/>
        </authorList>
    </citation>
    <scope>NUCLEOTIDE SEQUENCE [LARGE SCALE GENOMIC DNA]</scope>
    <source>
        <strain evidence="4">CIDEFI 213</strain>
    </source>
</reference>
<dbReference type="AlphaFoldDB" id="A0A364N587"/>
<evidence type="ECO:0000256" key="1">
    <source>
        <dbReference type="SAM" id="MobiDB-lite"/>
    </source>
</evidence>
<comment type="caution">
    <text evidence="3">The sequence shown here is derived from an EMBL/GenBank/DDBJ whole genome shotgun (WGS) entry which is preliminary data.</text>
</comment>
<keyword evidence="4" id="KW-1185">Reference proteome</keyword>
<feature type="compositionally biased region" description="Low complexity" evidence="1">
    <location>
        <begin position="143"/>
        <end position="154"/>
    </location>
</feature>
<feature type="signal peptide" evidence="2">
    <location>
        <begin position="1"/>
        <end position="20"/>
    </location>
</feature>
<feature type="region of interest" description="Disordered" evidence="1">
    <location>
        <begin position="135"/>
        <end position="154"/>
    </location>
</feature>
<name>A0A364N587_STELY</name>
<dbReference type="EMBL" id="QGDH01000053">
    <property type="protein sequence ID" value="RAR11842.1"/>
    <property type="molecule type" value="Genomic_DNA"/>
</dbReference>
<organism evidence="3 4">
    <name type="scientific">Stemphylium lycopersici</name>
    <name type="common">Tomato gray leaf spot disease fungus</name>
    <name type="synonym">Thyrospora lycopersici</name>
    <dbReference type="NCBI Taxonomy" id="183478"/>
    <lineage>
        <taxon>Eukaryota</taxon>
        <taxon>Fungi</taxon>
        <taxon>Dikarya</taxon>
        <taxon>Ascomycota</taxon>
        <taxon>Pezizomycotina</taxon>
        <taxon>Dothideomycetes</taxon>
        <taxon>Pleosporomycetidae</taxon>
        <taxon>Pleosporales</taxon>
        <taxon>Pleosporineae</taxon>
        <taxon>Pleosporaceae</taxon>
        <taxon>Stemphylium</taxon>
    </lineage>
</organism>
<feature type="chain" id="PRO_5016668986" evidence="2">
    <location>
        <begin position="21"/>
        <end position="184"/>
    </location>
</feature>
<gene>
    <name evidence="3" type="ORF">DDE83_004310</name>
</gene>
<protein>
    <submittedName>
        <fullName evidence="3">Uncharacterized protein</fullName>
    </submittedName>
</protein>